<keyword evidence="2" id="KW-1185">Reference proteome</keyword>
<dbReference type="EMBL" id="JACWMY010000018">
    <property type="protein sequence ID" value="MBD1367313.1"/>
    <property type="molecule type" value="Genomic_DNA"/>
</dbReference>
<proteinExistence type="predicted"/>
<evidence type="ECO:0000313" key="1">
    <source>
        <dbReference type="EMBL" id="MBD1367313.1"/>
    </source>
</evidence>
<accession>A0ABR7WYE8</accession>
<gene>
    <name evidence="1" type="ORF">IDJ77_26105</name>
</gene>
<organism evidence="1 2">
    <name type="scientific">Mucilaginibacter pankratovii</name>
    <dbReference type="NCBI Taxonomy" id="2772110"/>
    <lineage>
        <taxon>Bacteria</taxon>
        <taxon>Pseudomonadati</taxon>
        <taxon>Bacteroidota</taxon>
        <taxon>Sphingobacteriia</taxon>
        <taxon>Sphingobacteriales</taxon>
        <taxon>Sphingobacteriaceae</taxon>
        <taxon>Mucilaginibacter</taxon>
    </lineage>
</organism>
<evidence type="ECO:0000313" key="2">
    <source>
        <dbReference type="Proteomes" id="UP000606600"/>
    </source>
</evidence>
<evidence type="ECO:0008006" key="3">
    <source>
        <dbReference type="Google" id="ProtNLM"/>
    </source>
</evidence>
<sequence length="368" mass="41639">MKNPLFVFVFLCITLNFAKAQTKERRIMFKTIGQDSIAIGLNDEYFLIEDDCAQIIRYAHYNFTDRIFSGHFKDVSKAEPSLVVSEGYYNEDGQKNGPFFARYLNGNLRAKGSFKNNAYDGKWEMYYDNGKPEVNFEVTDGEYTITEAWKADGTKVVAAGTGVYINDMRNMYWKGKLLNGKPDGTWKLTNAASGNTLYTEHFKKGAFQDGSNDAGTYTYTDKSHIQFVSFFKMPLSNVEAMYFSPVICNGVGPDKVASARHKDGNNAFGEEIKDLISPFLSTANLKELDNSFTIEGEISVTGEFTNMRSRQAFREDLARGIINRLKSMRDIIPATVNGQPVSQKFSIKFVFSDSVYQFSYQLLQVETK</sequence>
<dbReference type="Proteomes" id="UP000606600">
    <property type="component" value="Unassembled WGS sequence"/>
</dbReference>
<dbReference type="RefSeq" id="WP_191191946.1">
    <property type="nucleotide sequence ID" value="NZ_JACWMY010000018.1"/>
</dbReference>
<dbReference type="SUPFAM" id="SSF82185">
    <property type="entry name" value="Histone H3 K4-specific methyltransferase SET7/9 N-terminal domain"/>
    <property type="match status" value="1"/>
</dbReference>
<protein>
    <recommendedName>
        <fullName evidence="3">MORN repeat protein</fullName>
    </recommendedName>
</protein>
<dbReference type="Gene3D" id="2.20.110.10">
    <property type="entry name" value="Histone H3 K4-specific methyltransferase SET7/9 N-terminal domain"/>
    <property type="match status" value="1"/>
</dbReference>
<comment type="caution">
    <text evidence="1">The sequence shown here is derived from an EMBL/GenBank/DDBJ whole genome shotgun (WGS) entry which is preliminary data.</text>
</comment>
<reference evidence="1 2" key="1">
    <citation type="submission" date="2020-09" db="EMBL/GenBank/DDBJ databases">
        <title>Novel species of Mucilaginibacter isolated from a glacier on the Tibetan Plateau.</title>
        <authorList>
            <person name="Liu Q."/>
            <person name="Xin Y.-H."/>
        </authorList>
    </citation>
    <scope>NUCLEOTIDE SEQUENCE [LARGE SCALE GENOMIC DNA]</scope>
    <source>
        <strain evidence="1 2">ZT4R22</strain>
    </source>
</reference>
<name>A0ABR7WYE8_9SPHI</name>